<organism evidence="1 2">
    <name type="scientific">Microscilla marina ATCC 23134</name>
    <dbReference type="NCBI Taxonomy" id="313606"/>
    <lineage>
        <taxon>Bacteria</taxon>
        <taxon>Pseudomonadati</taxon>
        <taxon>Bacteroidota</taxon>
        <taxon>Cytophagia</taxon>
        <taxon>Cytophagales</taxon>
        <taxon>Microscillaceae</taxon>
        <taxon>Microscilla</taxon>
    </lineage>
</organism>
<protein>
    <submittedName>
        <fullName evidence="1">Uncharacterized protein</fullName>
    </submittedName>
</protein>
<proteinExistence type="predicted"/>
<name>A1ZDH0_MICM2</name>
<keyword evidence="2" id="KW-1185">Reference proteome</keyword>
<evidence type="ECO:0000313" key="2">
    <source>
        <dbReference type="Proteomes" id="UP000004095"/>
    </source>
</evidence>
<accession>A1ZDH0</accession>
<comment type="caution">
    <text evidence="1">The sequence shown here is derived from an EMBL/GenBank/DDBJ whole genome shotgun (WGS) entry which is preliminary data.</text>
</comment>
<dbReference type="AlphaFoldDB" id="A1ZDH0"/>
<sequence length="243" mass="27709">MEQVLYHYDDDSRSVVNEVSLVYIPEEQTGVLRVEKVTPYDVQQATPNQIEEIKAPFTCKNWWNFSTVSSMVSGVQMVVTLYVEVYNAETKIVLTETLKRGWEPPLGWTQDPTENTEALVFEVKDLLQLYQRMQAMDNLQMLDIPIVGNVAKQINEAIRRMKFKNAPGYAIFEKIKKLIVVKEINELPEEEKSSIAEQLGILAHSVCQQFYDTSMALEIVSLGQEVEGVLPTIQVFLSDTKAK</sequence>
<reference evidence="1 2" key="1">
    <citation type="submission" date="2007-01" db="EMBL/GenBank/DDBJ databases">
        <authorList>
            <person name="Haygood M."/>
            <person name="Podell S."/>
            <person name="Anderson C."/>
            <person name="Hopkinson B."/>
            <person name="Roe K."/>
            <person name="Barbeau K."/>
            <person name="Gaasterland T."/>
            <person name="Ferriera S."/>
            <person name="Johnson J."/>
            <person name="Kravitz S."/>
            <person name="Beeson K."/>
            <person name="Sutton G."/>
            <person name="Rogers Y.-H."/>
            <person name="Friedman R."/>
            <person name="Frazier M."/>
            <person name="Venter J.C."/>
        </authorList>
    </citation>
    <scope>NUCLEOTIDE SEQUENCE [LARGE SCALE GENOMIC DNA]</scope>
    <source>
        <strain evidence="1 2">ATCC 23134</strain>
    </source>
</reference>
<dbReference type="RefSeq" id="WP_002693544.1">
    <property type="nucleotide sequence ID" value="NZ_AAWS01000002.1"/>
</dbReference>
<evidence type="ECO:0000313" key="1">
    <source>
        <dbReference type="EMBL" id="EAY31709.1"/>
    </source>
</evidence>
<dbReference type="EMBL" id="AAWS01000002">
    <property type="protein sequence ID" value="EAY31709.1"/>
    <property type="molecule type" value="Genomic_DNA"/>
</dbReference>
<gene>
    <name evidence="1" type="ORF">M23134_05215</name>
</gene>
<dbReference type="Proteomes" id="UP000004095">
    <property type="component" value="Unassembled WGS sequence"/>
</dbReference>